<dbReference type="GO" id="GO:0016020">
    <property type="term" value="C:membrane"/>
    <property type="evidence" value="ECO:0007669"/>
    <property type="project" value="UniProtKB-SubCell"/>
</dbReference>
<gene>
    <name evidence="10" type="ORF">NECAME_10273</name>
</gene>
<dbReference type="InterPro" id="IPR027417">
    <property type="entry name" value="P-loop_NTPase"/>
</dbReference>
<dbReference type="InterPro" id="IPR003439">
    <property type="entry name" value="ABC_transporter-like_ATP-bd"/>
</dbReference>
<dbReference type="CDD" id="cd18572">
    <property type="entry name" value="ABC_6TM_TAP"/>
    <property type="match status" value="1"/>
</dbReference>
<feature type="transmembrane region" description="Helical" evidence="7">
    <location>
        <begin position="84"/>
        <end position="106"/>
    </location>
</feature>
<dbReference type="FunFam" id="3.40.50.300:FF:000218">
    <property type="entry name" value="Multidrug ABC transporter ATP-binding protein"/>
    <property type="match status" value="2"/>
</dbReference>
<dbReference type="FunFam" id="1.20.1560.10:FF:000154">
    <property type="entry name" value="HAlF transporter (PGP related)"/>
    <property type="match status" value="1"/>
</dbReference>
<dbReference type="GO" id="GO:0005524">
    <property type="term" value="F:ATP binding"/>
    <property type="evidence" value="ECO:0007669"/>
    <property type="project" value="UniProtKB-KW"/>
</dbReference>
<dbReference type="Pfam" id="PF00664">
    <property type="entry name" value="ABC_membrane"/>
    <property type="match status" value="2"/>
</dbReference>
<feature type="transmembrane region" description="Helical" evidence="7">
    <location>
        <begin position="210"/>
        <end position="230"/>
    </location>
</feature>
<keyword evidence="5 7" id="KW-1133">Transmembrane helix</keyword>
<evidence type="ECO:0000256" key="6">
    <source>
        <dbReference type="ARBA" id="ARBA00023136"/>
    </source>
</evidence>
<evidence type="ECO:0000256" key="7">
    <source>
        <dbReference type="SAM" id="Phobius"/>
    </source>
</evidence>
<dbReference type="SMART" id="SM00382">
    <property type="entry name" value="AAA"/>
    <property type="match status" value="2"/>
</dbReference>
<dbReference type="Gene3D" id="3.40.50.300">
    <property type="entry name" value="P-loop containing nucleotide triphosphate hydrolases"/>
    <property type="match status" value="2"/>
</dbReference>
<accession>W2TBK3</accession>
<feature type="transmembrane region" description="Helical" evidence="7">
    <location>
        <begin position="331"/>
        <end position="351"/>
    </location>
</feature>
<feature type="transmembrane region" description="Helical" evidence="7">
    <location>
        <begin position="924"/>
        <end position="944"/>
    </location>
</feature>
<feature type="transmembrane region" description="Helical" evidence="7">
    <location>
        <begin position="832"/>
        <end position="852"/>
    </location>
</feature>
<keyword evidence="11" id="KW-1185">Reference proteome</keyword>
<dbReference type="Proteomes" id="UP000053676">
    <property type="component" value="Unassembled WGS sequence"/>
</dbReference>
<dbReference type="InterPro" id="IPR003593">
    <property type="entry name" value="AAA+_ATPase"/>
</dbReference>
<feature type="domain" description="ABC transmembrane type-1" evidence="9">
    <location>
        <begin position="216"/>
        <end position="489"/>
    </location>
</feature>
<dbReference type="CDD" id="cd03249">
    <property type="entry name" value="ABC_MTABC3_MDL1_MDL2"/>
    <property type="match status" value="2"/>
</dbReference>
<evidence type="ECO:0000313" key="10">
    <source>
        <dbReference type="EMBL" id="ETN78576.1"/>
    </source>
</evidence>
<proteinExistence type="predicted"/>
<dbReference type="Gene3D" id="1.20.1560.10">
    <property type="entry name" value="ABC transporter type 1, transmembrane domain"/>
    <property type="match status" value="4"/>
</dbReference>
<evidence type="ECO:0000313" key="11">
    <source>
        <dbReference type="Proteomes" id="UP000053676"/>
    </source>
</evidence>
<keyword evidence="6 7" id="KW-0472">Membrane</keyword>
<dbReference type="InterPro" id="IPR017871">
    <property type="entry name" value="ABC_transporter-like_CS"/>
</dbReference>
<dbReference type="KEGG" id="nai:NECAME_10273"/>
<evidence type="ECO:0000259" key="8">
    <source>
        <dbReference type="PROSITE" id="PS50893"/>
    </source>
</evidence>
<keyword evidence="3" id="KW-0547">Nucleotide-binding</keyword>
<feature type="domain" description="ABC transporter" evidence="8">
    <location>
        <begin position="521"/>
        <end position="757"/>
    </location>
</feature>
<evidence type="ECO:0000256" key="5">
    <source>
        <dbReference type="ARBA" id="ARBA00022989"/>
    </source>
</evidence>
<feature type="domain" description="ABC transmembrane type-1" evidence="9">
    <location>
        <begin position="978"/>
        <end position="1070"/>
    </location>
</feature>
<dbReference type="OrthoDB" id="6500128at2759"/>
<dbReference type="GO" id="GO:0015421">
    <property type="term" value="F:ABC-type oligopeptide transporter activity"/>
    <property type="evidence" value="ECO:0007669"/>
    <property type="project" value="TreeGrafter"/>
</dbReference>
<feature type="transmembrane region" description="Helical" evidence="7">
    <location>
        <begin position="800"/>
        <end position="820"/>
    </location>
</feature>
<feature type="transmembrane region" description="Helical" evidence="7">
    <location>
        <begin position="751"/>
        <end position="773"/>
    </location>
</feature>
<evidence type="ECO:0000256" key="4">
    <source>
        <dbReference type="ARBA" id="ARBA00022840"/>
    </source>
</evidence>
<evidence type="ECO:0000259" key="9">
    <source>
        <dbReference type="PROSITE" id="PS50929"/>
    </source>
</evidence>
<feature type="transmembrane region" description="Helical" evidence="7">
    <location>
        <begin position="242"/>
        <end position="263"/>
    </location>
</feature>
<sequence>MKRRSPLLGLFLVADVAISVLSMGFYSPNWTIDFDLIFKYLVFVDGYNYFTSPIDFLLLAILRLALIAVAVLLITFHYDTVATTMFMPMLGVATFCYSYTLVKFLAFSEDFHMMYYPGVWFSTTWSVLAALLFAIVWYFVLTAHHFNYQRLVSERFDSASTTSDVSSVEATVERSPSDDAAEFFIVETSPRRISTFQHICALLRYCQHQWLWFTMGFIFLIIYAIARVFIPKYTGDVISNIVKRAGVAALVHSVLIMGILTMMSTLFGGLRGGCFDYATALVSRQVRLDLFRSLVQQDIGFFDITKSGEMVSRLTSDCQTMSTTVSTNLNVFLRNGVMLVGALVFMFVMSWRLSLKLSEKTQTTIADANQIAEEVLSTMRTVRSFACERREADRFEGKLGETLKMNRKKAIAYMGYTWNNEFCDNAILVAVLFYGGHLVMSSNNLYLSCFCWDFLDMMSTDQLITFLLYQMQLGENLYNIGYVMTGLMECVGASRKVFEYMYREPEIPNDGKREPVLGGRIEFKNVHFTYPSRPNNPVLKGLNLVIEAGRTTALVGPSGGGKSSIVSLIQHFYEPNKGTITIDGINVEDISHVYYHQKIALVAQEPVLYNGSVRYNILYGCEWATEADMLRAAHTANVHNFVMELEKGYDTNCGEKGVQMSGGQKQRIAIARALVRNPVVLILDEATSALDAESEALVQEALNRCARERTVLIVAHRLSTIEKADRIAVIHKGSLVQILCKPVIVFTMKAVYYFVISFVAIDLPLTLLLFGFYSTSWFFRLDLIAEQFIRVTYLSSPLEFVVLAALRGMLLIAVSINLWFYGGIRNLKVHSLGIATVIYSYSLVKLLCFAEYPEMLMYPGVWMTITWSILASGMFFVLCCHLSAPLLLEYGRLDEREENSSENQTRESTWRITKLLLGYCRAQWKWFCAGLVFLTLYALSRVFIPAYTGRVIADIALGGDMRALVRSVALMSLLALSRSFACEMFEVKAFEDNLDATLKMNRKKSLAYMGYTWNNEFSENAILLAVLSYGGHLVMSENLTADSLITFLLYQIQLDENVYWLGFVIAGIMDCVGASRKVFAYMYRKPAMAFDGNQRPILQGTICFEDVYFTYPSRPNNPILKGFNLTIKAGTTVALVGPSGGGKSSIVSLIQRMYDPESGSITIDGIPIQNVDHEYYHERVALVAQEPVLYNGTVRENILYGCEWATEEDMLEAAQKANVHDFVMELEKEYDTQCGDKGVHMSGGQKQRIAIARAMVRNPCVLILDEATSALDSESEAQIQEAINRCAGKRTVLIVAHRLSTVEKADLIAVIQKGSVVQIGTHSTLMNDNDGLYRSLIPKQLFTSVSQTATN</sequence>
<evidence type="ECO:0000256" key="2">
    <source>
        <dbReference type="ARBA" id="ARBA00022692"/>
    </source>
</evidence>
<dbReference type="Pfam" id="PF00005">
    <property type="entry name" value="ABC_tran"/>
    <property type="match status" value="2"/>
</dbReference>
<name>W2TBK3_NECAM</name>
<protein>
    <submittedName>
        <fullName evidence="10">Antigen peptide transporter 2</fullName>
    </submittedName>
</protein>
<dbReference type="InterPro" id="IPR039421">
    <property type="entry name" value="Type_1_exporter"/>
</dbReference>
<feature type="transmembrane region" description="Helical" evidence="7">
    <location>
        <begin position="7"/>
        <end position="26"/>
    </location>
</feature>
<evidence type="ECO:0000256" key="1">
    <source>
        <dbReference type="ARBA" id="ARBA00004141"/>
    </source>
</evidence>
<dbReference type="GO" id="GO:0016887">
    <property type="term" value="F:ATP hydrolysis activity"/>
    <property type="evidence" value="ECO:0007669"/>
    <property type="project" value="InterPro"/>
</dbReference>
<feature type="transmembrane region" description="Helical" evidence="7">
    <location>
        <begin position="118"/>
        <end position="140"/>
    </location>
</feature>
<dbReference type="InterPro" id="IPR036640">
    <property type="entry name" value="ABC1_TM_sf"/>
</dbReference>
<dbReference type="EMBL" id="KI659849">
    <property type="protein sequence ID" value="ETN78576.1"/>
    <property type="molecule type" value="Genomic_DNA"/>
</dbReference>
<feature type="domain" description="ABC transporter" evidence="8">
    <location>
        <begin position="1102"/>
        <end position="1338"/>
    </location>
</feature>
<keyword evidence="2 7" id="KW-0812">Transmembrane</keyword>
<evidence type="ECO:0000256" key="3">
    <source>
        <dbReference type="ARBA" id="ARBA00022741"/>
    </source>
</evidence>
<feature type="transmembrane region" description="Helical" evidence="7">
    <location>
        <begin position="57"/>
        <end position="78"/>
    </location>
</feature>
<dbReference type="InterPro" id="IPR011527">
    <property type="entry name" value="ABC1_TM_dom"/>
</dbReference>
<dbReference type="PANTHER" id="PTHR43394">
    <property type="entry name" value="ATP-DEPENDENT PERMEASE MDL1, MITOCHONDRIAL"/>
    <property type="match status" value="1"/>
</dbReference>
<dbReference type="PROSITE" id="PS00211">
    <property type="entry name" value="ABC_TRANSPORTER_1"/>
    <property type="match status" value="2"/>
</dbReference>
<organism evidence="10 11">
    <name type="scientific">Necator americanus</name>
    <name type="common">Human hookworm</name>
    <dbReference type="NCBI Taxonomy" id="51031"/>
    <lineage>
        <taxon>Eukaryota</taxon>
        <taxon>Metazoa</taxon>
        <taxon>Ecdysozoa</taxon>
        <taxon>Nematoda</taxon>
        <taxon>Chromadorea</taxon>
        <taxon>Rhabditida</taxon>
        <taxon>Rhabditina</taxon>
        <taxon>Rhabditomorpha</taxon>
        <taxon>Strongyloidea</taxon>
        <taxon>Ancylostomatidae</taxon>
        <taxon>Bunostominae</taxon>
        <taxon>Necator</taxon>
    </lineage>
</organism>
<comment type="subcellular location">
    <subcellularLocation>
        <location evidence="1">Membrane</location>
        <topology evidence="1">Multi-pass membrane protein</topology>
    </subcellularLocation>
</comment>
<dbReference type="PROSITE" id="PS50929">
    <property type="entry name" value="ABC_TM1F"/>
    <property type="match status" value="2"/>
</dbReference>
<dbReference type="SUPFAM" id="SSF52540">
    <property type="entry name" value="P-loop containing nucleoside triphosphate hydrolases"/>
    <property type="match status" value="2"/>
</dbReference>
<keyword evidence="4" id="KW-0067">ATP-binding</keyword>
<dbReference type="PANTHER" id="PTHR43394:SF19">
    <property type="entry name" value="ABC TRANSPORTER B FAMILY"/>
    <property type="match status" value="1"/>
</dbReference>
<feature type="transmembrane region" description="Helical" evidence="7">
    <location>
        <begin position="864"/>
        <end position="888"/>
    </location>
</feature>
<dbReference type="SUPFAM" id="SSF90123">
    <property type="entry name" value="ABC transporter transmembrane region"/>
    <property type="match status" value="3"/>
</dbReference>
<reference evidence="11" key="1">
    <citation type="journal article" date="2014" name="Nat. Genet.">
        <title>Genome of the human hookworm Necator americanus.</title>
        <authorList>
            <person name="Tang Y.T."/>
            <person name="Gao X."/>
            <person name="Rosa B.A."/>
            <person name="Abubucker S."/>
            <person name="Hallsworth-Pepin K."/>
            <person name="Martin J."/>
            <person name="Tyagi R."/>
            <person name="Heizer E."/>
            <person name="Zhang X."/>
            <person name="Bhonagiri-Palsikar V."/>
            <person name="Minx P."/>
            <person name="Warren W.C."/>
            <person name="Wang Q."/>
            <person name="Zhan B."/>
            <person name="Hotez P.J."/>
            <person name="Sternberg P.W."/>
            <person name="Dougall A."/>
            <person name="Gaze S.T."/>
            <person name="Mulvenna J."/>
            <person name="Sotillo J."/>
            <person name="Ranganathan S."/>
            <person name="Rabelo E.M."/>
            <person name="Wilson R.K."/>
            <person name="Felgner P.L."/>
            <person name="Bethony J."/>
            <person name="Hawdon J.M."/>
            <person name="Gasser R.B."/>
            <person name="Loukas A."/>
            <person name="Mitreva M."/>
        </authorList>
    </citation>
    <scope>NUCLEOTIDE SEQUENCE [LARGE SCALE GENOMIC DNA]</scope>
</reference>
<dbReference type="PROSITE" id="PS50893">
    <property type="entry name" value="ABC_TRANSPORTER_2"/>
    <property type="match status" value="2"/>
</dbReference>